<comment type="similarity">
    <text evidence="1 5">Belongs to the flavin oxidoreductase frp family.</text>
</comment>
<keyword evidence="2 5" id="KW-0285">Flavoprotein</keyword>
<evidence type="ECO:0000313" key="6">
    <source>
        <dbReference type="EMBL" id="QHG89575.1"/>
    </source>
</evidence>
<dbReference type="KEGG" id="miw:EER00_01505"/>
<proteinExistence type="inferred from homology"/>
<dbReference type="EMBL" id="CP033512">
    <property type="protein sequence ID" value="QHG89575.1"/>
    <property type="molecule type" value="Genomic_DNA"/>
</dbReference>
<keyword evidence="5" id="KW-0521">NADP</keyword>
<dbReference type="PANTHER" id="PTHR43425">
    <property type="entry name" value="OXYGEN-INSENSITIVE NADPH NITROREDUCTASE"/>
    <property type="match status" value="1"/>
</dbReference>
<dbReference type="GO" id="GO:0016491">
    <property type="term" value="F:oxidoreductase activity"/>
    <property type="evidence" value="ECO:0007669"/>
    <property type="project" value="UniProtKB-UniRule"/>
</dbReference>
<dbReference type="InterPro" id="IPR000415">
    <property type="entry name" value="Nitroreductase-like"/>
</dbReference>
<dbReference type="PANTHER" id="PTHR43425:SF2">
    <property type="entry name" value="OXYGEN-INSENSITIVE NADPH NITROREDUCTASE"/>
    <property type="match status" value="1"/>
</dbReference>
<keyword evidence="4 5" id="KW-0560">Oxidoreductase</keyword>
<evidence type="ECO:0000256" key="2">
    <source>
        <dbReference type="ARBA" id="ARBA00022630"/>
    </source>
</evidence>
<evidence type="ECO:0000256" key="1">
    <source>
        <dbReference type="ARBA" id="ARBA00008366"/>
    </source>
</evidence>
<dbReference type="Gene3D" id="3.40.109.10">
    <property type="entry name" value="NADH Oxidase"/>
    <property type="match status" value="1"/>
</dbReference>
<accession>A0A6P1LHK4</accession>
<evidence type="ECO:0000313" key="7">
    <source>
        <dbReference type="Proteomes" id="UP000464283"/>
    </source>
</evidence>
<dbReference type="InterPro" id="IPR016446">
    <property type="entry name" value="Flavin_OxRdtase_Frp"/>
</dbReference>
<dbReference type="GeneID" id="96866853"/>
<name>A0A6P1LHK4_MALIO</name>
<evidence type="ECO:0000256" key="4">
    <source>
        <dbReference type="ARBA" id="ARBA00023002"/>
    </source>
</evidence>
<dbReference type="SUPFAM" id="SSF55469">
    <property type="entry name" value="FMN-dependent nitroreductase-like"/>
    <property type="match status" value="1"/>
</dbReference>
<evidence type="ECO:0000256" key="3">
    <source>
        <dbReference type="ARBA" id="ARBA00022643"/>
    </source>
</evidence>
<dbReference type="Proteomes" id="UP000464283">
    <property type="component" value="Chromosome"/>
</dbReference>
<dbReference type="OrthoDB" id="9812105at2"/>
<organism evidence="6 7">
    <name type="scientific">Malacoplasma iowae 695</name>
    <dbReference type="NCBI Taxonomy" id="1048830"/>
    <lineage>
        <taxon>Bacteria</taxon>
        <taxon>Bacillati</taxon>
        <taxon>Mycoplasmatota</taxon>
        <taxon>Mycoplasmoidales</taxon>
        <taxon>Mycoplasmoidaceae</taxon>
        <taxon>Malacoplasma</taxon>
    </lineage>
</organism>
<dbReference type="RefSeq" id="WP_004025241.1">
    <property type="nucleotide sequence ID" value="NZ_AGFP01000046.1"/>
</dbReference>
<sequence length="242" mass="27943">MIKKLLERTSVRSYIKDKKLDKETYNKLIEVINSSPSSTNGNAFTAIIIEDKNTLQELKELTSIKRDQQFIVDGSLLVIFCADFNRRNYAAAKSNIEYEKEYQDWLTIAIGDTYIGASFFMNAAISLGLGTCFLGSIRVAHKFLKEKLNLSGQIIPLVGVVVGYSDNVNEIKPKLNKVYKEKYDLNQVKKEIDQYDQTVVEYLKNRKTNARETNWSEPHAKVYLDTNYFDKCETNYLDWKNK</sequence>
<keyword evidence="3 5" id="KW-0288">FMN</keyword>
<dbReference type="Pfam" id="PF00881">
    <property type="entry name" value="Nitroreductase"/>
    <property type="match status" value="1"/>
</dbReference>
<dbReference type="InterPro" id="IPR029479">
    <property type="entry name" value="Nitroreductase"/>
</dbReference>
<evidence type="ECO:0000256" key="5">
    <source>
        <dbReference type="PIRNR" id="PIRNR005426"/>
    </source>
</evidence>
<protein>
    <submittedName>
        <fullName evidence="6">Nitroreductase family protein</fullName>
    </submittedName>
</protein>
<dbReference type="PIRSF" id="PIRSF005426">
    <property type="entry name" value="Frp"/>
    <property type="match status" value="1"/>
</dbReference>
<dbReference type="AlphaFoldDB" id="A0A6P1LHK4"/>
<gene>
    <name evidence="6" type="ORF">EER00_01505</name>
</gene>
<reference evidence="7" key="1">
    <citation type="submission" date="2018-11" db="EMBL/GenBank/DDBJ databases">
        <title>The first complete genome sequence of Mycoplasma iowae strain 695.</title>
        <authorList>
            <person name="Ghanem M."/>
            <person name="El-Gazzar M."/>
        </authorList>
    </citation>
    <scope>NUCLEOTIDE SEQUENCE [LARGE SCALE GENOMIC DNA]</scope>
    <source>
        <strain evidence="7">695</strain>
    </source>
</reference>